<accession>A0A4S3MMY1</accession>
<dbReference type="OrthoDB" id="8478875at2"/>
<reference evidence="1 2" key="1">
    <citation type="submission" date="2019-04" db="EMBL/GenBank/DDBJ databases">
        <title>Draft genome sequence of Gemmobacter aestuarii sp. nov.</title>
        <authorList>
            <person name="Hameed A."/>
            <person name="Lin S.-Y."/>
            <person name="Shahina M."/>
            <person name="Lai W.-A."/>
            <person name="Young C.-C."/>
        </authorList>
    </citation>
    <scope>NUCLEOTIDE SEQUENCE [LARGE SCALE GENOMIC DNA]</scope>
    <source>
        <strain evidence="1 2">CC-PW-75</strain>
    </source>
</reference>
<dbReference type="AlphaFoldDB" id="A0A4S3MMY1"/>
<protein>
    <recommendedName>
        <fullName evidence="3">Co-chaperone DjlA N-terminal domain-containing protein</fullName>
    </recommendedName>
</protein>
<proteinExistence type="predicted"/>
<dbReference type="Proteomes" id="UP000309450">
    <property type="component" value="Unassembled WGS sequence"/>
</dbReference>
<dbReference type="RefSeq" id="WP_136395335.1">
    <property type="nucleotide sequence ID" value="NZ_SSND01000004.1"/>
</dbReference>
<gene>
    <name evidence="1" type="ORF">E7811_14220</name>
</gene>
<comment type="caution">
    <text evidence="1">The sequence shown here is derived from an EMBL/GenBank/DDBJ whole genome shotgun (WGS) entry which is preliminary data.</text>
</comment>
<evidence type="ECO:0000313" key="1">
    <source>
        <dbReference type="EMBL" id="THD82227.1"/>
    </source>
</evidence>
<keyword evidence="2" id="KW-1185">Reference proteome</keyword>
<sequence>MPYLIGLLVVLAGAWFWINRARQAAQGAQELADMAGDVLSAARRFGFRRRANIHPVESIEDTGLAIAGAGMAFMELGGLPSAEQQDALAISLQSRLDMAKDKADEALIIGRWLVTECGGAEPAITRLSRRLYRMDTGAITPLMSVLKDVAGANRGGMSDKQRDAVEEIARAFRVR</sequence>
<name>A0A4S3MMY1_9RHOB</name>
<organism evidence="1 2">
    <name type="scientific">Aliigemmobacter aestuarii</name>
    <dbReference type="NCBI Taxonomy" id="1445661"/>
    <lineage>
        <taxon>Bacteria</taxon>
        <taxon>Pseudomonadati</taxon>
        <taxon>Pseudomonadota</taxon>
        <taxon>Alphaproteobacteria</taxon>
        <taxon>Rhodobacterales</taxon>
        <taxon>Paracoccaceae</taxon>
        <taxon>Aliigemmobacter</taxon>
    </lineage>
</organism>
<evidence type="ECO:0000313" key="2">
    <source>
        <dbReference type="Proteomes" id="UP000309450"/>
    </source>
</evidence>
<evidence type="ECO:0008006" key="3">
    <source>
        <dbReference type="Google" id="ProtNLM"/>
    </source>
</evidence>
<dbReference type="EMBL" id="SSND01000004">
    <property type="protein sequence ID" value="THD82227.1"/>
    <property type="molecule type" value="Genomic_DNA"/>
</dbReference>